<comment type="caution">
    <text evidence="2">The sequence shown here is derived from an EMBL/GenBank/DDBJ whole genome shotgun (WGS) entry which is preliminary data.</text>
</comment>
<protein>
    <recommendedName>
        <fullName evidence="3">Lipoprotein</fullName>
    </recommendedName>
</protein>
<reference evidence="2" key="1">
    <citation type="journal article" date="2020" name="mSystems">
        <title>Genome- and Community-Level Interaction Insights into Carbon Utilization and Element Cycling Functions of Hydrothermarchaeota in Hydrothermal Sediment.</title>
        <authorList>
            <person name="Zhou Z."/>
            <person name="Liu Y."/>
            <person name="Xu W."/>
            <person name="Pan J."/>
            <person name="Luo Z.H."/>
            <person name="Li M."/>
        </authorList>
    </citation>
    <scope>NUCLEOTIDE SEQUENCE [LARGE SCALE GENOMIC DNA]</scope>
    <source>
        <strain evidence="2">HyVt-577</strain>
    </source>
</reference>
<evidence type="ECO:0000256" key="1">
    <source>
        <dbReference type="SAM" id="SignalP"/>
    </source>
</evidence>
<organism evidence="2">
    <name type="scientific">Caldithrix abyssi</name>
    <dbReference type="NCBI Taxonomy" id="187145"/>
    <lineage>
        <taxon>Bacteria</taxon>
        <taxon>Pseudomonadati</taxon>
        <taxon>Calditrichota</taxon>
        <taxon>Calditrichia</taxon>
        <taxon>Calditrichales</taxon>
        <taxon>Calditrichaceae</taxon>
        <taxon>Caldithrix</taxon>
    </lineage>
</organism>
<keyword evidence="1" id="KW-0732">Signal</keyword>
<dbReference type="EMBL" id="DRQG01000023">
    <property type="protein sequence ID" value="HGY54599.1"/>
    <property type="molecule type" value="Genomic_DNA"/>
</dbReference>
<dbReference type="Proteomes" id="UP000885779">
    <property type="component" value="Unassembled WGS sequence"/>
</dbReference>
<gene>
    <name evidence="2" type="ORF">ENK44_02745</name>
</gene>
<proteinExistence type="predicted"/>
<evidence type="ECO:0008006" key="3">
    <source>
        <dbReference type="Google" id="ProtNLM"/>
    </source>
</evidence>
<sequence>MNKSLKSFILVFFAALPFLWFGCAGPAHISVGVGVAVPGPWIGPYPGGGIWVGRPFPGHYYPLKDNNRHFVQDSKPDFFEPKDTRNVIITRQNDEKKRIN</sequence>
<dbReference type="AlphaFoldDB" id="A0A7V4TYC0"/>
<evidence type="ECO:0000313" key="2">
    <source>
        <dbReference type="EMBL" id="HGY54599.1"/>
    </source>
</evidence>
<dbReference type="PROSITE" id="PS51257">
    <property type="entry name" value="PROKAR_LIPOPROTEIN"/>
    <property type="match status" value="1"/>
</dbReference>
<accession>A0A7V4TYC0</accession>
<feature type="chain" id="PRO_5030834559" description="Lipoprotein" evidence="1">
    <location>
        <begin position="30"/>
        <end position="100"/>
    </location>
</feature>
<feature type="signal peptide" evidence="1">
    <location>
        <begin position="1"/>
        <end position="29"/>
    </location>
</feature>
<name>A0A7V4TYC0_CALAY</name>